<evidence type="ECO:0000256" key="1">
    <source>
        <dbReference type="SAM" id="Phobius"/>
    </source>
</evidence>
<sequence length="267" mass="29465">MGIIIAIGIGIIIVAAIILAIWAALHNSDEPATPVDDRLIKEHGRIKSSSSTQDLATGETITTLTFQDNTIVVTRTMSDGTSSTTTSRGALDSDDIRQLAQSVHAEYIPRMGHHTYGPSAHTDTRHTTLDGAYRDSLDQAVQSHNVYVPNDLPKFRFGVNRAIDDYVRVGRSYGTLSAYTYQYSERLESSFGNNHPKSFVFDLYCFGTMTPQWNTDIVALRDAIRNIGEHNVDERDGNGHHIVFVGDDVSDTAIVLLYQAFAACVRE</sequence>
<dbReference type="Proteomes" id="UP000475155">
    <property type="component" value="Unassembled WGS sequence"/>
</dbReference>
<keyword evidence="1" id="KW-0812">Transmembrane</keyword>
<reference evidence="2 3" key="1">
    <citation type="submission" date="2019-10" db="EMBL/GenBank/DDBJ databases">
        <title>Bifidobacterium from non-human primates.</title>
        <authorList>
            <person name="Modesto M."/>
        </authorList>
    </citation>
    <scope>NUCLEOTIDE SEQUENCE [LARGE SCALE GENOMIC DNA]</scope>
    <source>
        <strain evidence="2 3">SMA1</strain>
    </source>
</reference>
<protein>
    <recommendedName>
        <fullName evidence="4">Secreted protein</fullName>
    </recommendedName>
</protein>
<keyword evidence="1" id="KW-1133">Transmembrane helix</keyword>
<gene>
    <name evidence="2" type="ORF">GFD18_10860</name>
</gene>
<feature type="transmembrane region" description="Helical" evidence="1">
    <location>
        <begin position="5"/>
        <end position="25"/>
    </location>
</feature>
<dbReference type="RefSeq" id="WP_163200613.1">
    <property type="nucleotide sequence ID" value="NZ_WHZU01000037.1"/>
</dbReference>
<name>A0ABX0CBU4_9BIFI</name>
<keyword evidence="1" id="KW-0472">Membrane</keyword>
<proteinExistence type="predicted"/>
<accession>A0ABX0CBU4</accession>
<keyword evidence="3" id="KW-1185">Reference proteome</keyword>
<organism evidence="2 3">
    <name type="scientific">Bifidobacterium saimiriisciurei</name>
    <dbReference type="NCBI Taxonomy" id="2661627"/>
    <lineage>
        <taxon>Bacteria</taxon>
        <taxon>Bacillati</taxon>
        <taxon>Actinomycetota</taxon>
        <taxon>Actinomycetes</taxon>
        <taxon>Bifidobacteriales</taxon>
        <taxon>Bifidobacteriaceae</taxon>
        <taxon>Bifidobacterium</taxon>
    </lineage>
</organism>
<evidence type="ECO:0008006" key="4">
    <source>
        <dbReference type="Google" id="ProtNLM"/>
    </source>
</evidence>
<dbReference type="EMBL" id="WHZU01000037">
    <property type="protein sequence ID" value="NEH12563.1"/>
    <property type="molecule type" value="Genomic_DNA"/>
</dbReference>
<evidence type="ECO:0000313" key="2">
    <source>
        <dbReference type="EMBL" id="NEH12563.1"/>
    </source>
</evidence>
<evidence type="ECO:0000313" key="3">
    <source>
        <dbReference type="Proteomes" id="UP000475155"/>
    </source>
</evidence>
<comment type="caution">
    <text evidence="2">The sequence shown here is derived from an EMBL/GenBank/DDBJ whole genome shotgun (WGS) entry which is preliminary data.</text>
</comment>